<dbReference type="STRING" id="41067.A0A2I2F4Z8"/>
<keyword evidence="1" id="KW-0732">Signal</keyword>
<evidence type="ECO:0000313" key="3">
    <source>
        <dbReference type="Proteomes" id="UP000234585"/>
    </source>
</evidence>
<dbReference type="EMBL" id="KZ559159">
    <property type="protein sequence ID" value="PLB35715.1"/>
    <property type="molecule type" value="Genomic_DNA"/>
</dbReference>
<dbReference type="GeneID" id="36520782"/>
<evidence type="ECO:0000256" key="1">
    <source>
        <dbReference type="SAM" id="SignalP"/>
    </source>
</evidence>
<dbReference type="AlphaFoldDB" id="A0A2I2F4Z8"/>
<reference evidence="2 3" key="1">
    <citation type="submission" date="2017-12" db="EMBL/GenBank/DDBJ databases">
        <authorList>
            <consortium name="DOE Joint Genome Institute"/>
            <person name="Haridas S."/>
            <person name="Kjaerbolling I."/>
            <person name="Vesth T.C."/>
            <person name="Frisvad J.C."/>
            <person name="Nybo J.L."/>
            <person name="Theobald S."/>
            <person name="Kuo A."/>
            <person name="Bowyer P."/>
            <person name="Matsuda Y."/>
            <person name="Mondo S."/>
            <person name="Lyhne E.K."/>
            <person name="Kogle M.E."/>
            <person name="Clum A."/>
            <person name="Lipzen A."/>
            <person name="Salamov A."/>
            <person name="Ngan C.Y."/>
            <person name="Daum C."/>
            <person name="Chiniquy J."/>
            <person name="Barry K."/>
            <person name="LaButti K."/>
            <person name="Simmons B.A."/>
            <person name="Magnuson J.K."/>
            <person name="Mortensen U.H."/>
            <person name="Larsen T.O."/>
            <person name="Grigoriev I.V."/>
            <person name="Baker S.E."/>
            <person name="Andersen M.R."/>
            <person name="Nordberg H.P."/>
            <person name="Cantor M.N."/>
            <person name="Hua S.X."/>
        </authorList>
    </citation>
    <scope>NUCLEOTIDE SEQUENCE [LARGE SCALE GENOMIC DNA]</scope>
    <source>
        <strain evidence="2 3">CBS 102.13</strain>
    </source>
</reference>
<organism evidence="2 3">
    <name type="scientific">Aspergillus candidus</name>
    <dbReference type="NCBI Taxonomy" id="41067"/>
    <lineage>
        <taxon>Eukaryota</taxon>
        <taxon>Fungi</taxon>
        <taxon>Dikarya</taxon>
        <taxon>Ascomycota</taxon>
        <taxon>Pezizomycotina</taxon>
        <taxon>Eurotiomycetes</taxon>
        <taxon>Eurotiomycetidae</taxon>
        <taxon>Eurotiales</taxon>
        <taxon>Aspergillaceae</taxon>
        <taxon>Aspergillus</taxon>
        <taxon>Aspergillus subgen. Circumdati</taxon>
    </lineage>
</organism>
<feature type="signal peptide" evidence="1">
    <location>
        <begin position="1"/>
        <end position="18"/>
    </location>
</feature>
<dbReference type="RefSeq" id="XP_024669727.1">
    <property type="nucleotide sequence ID" value="XM_024813622.1"/>
</dbReference>
<feature type="chain" id="PRO_5014144781" description="Invertebrate defensins family profile domain-containing protein" evidence="1">
    <location>
        <begin position="19"/>
        <end position="102"/>
    </location>
</feature>
<evidence type="ECO:0000313" key="2">
    <source>
        <dbReference type="EMBL" id="PLB35715.1"/>
    </source>
</evidence>
<accession>A0A2I2F4Z8</accession>
<sequence length="102" mass="10760">MKTNFLIILAAVAVGVFANSEANPEANVEASVDANTEANIEADLDFEAGSQGDGLVKRAACHKPSKCGVLWAGGCERYCLPHKFSHMTSSGCPILAKRCCCK</sequence>
<dbReference type="Proteomes" id="UP000234585">
    <property type="component" value="Unassembled WGS sequence"/>
</dbReference>
<keyword evidence="3" id="KW-1185">Reference proteome</keyword>
<evidence type="ECO:0008006" key="4">
    <source>
        <dbReference type="Google" id="ProtNLM"/>
    </source>
</evidence>
<gene>
    <name evidence="2" type="ORF">BDW47DRAFT_110022</name>
</gene>
<dbReference type="OrthoDB" id="4920918at2759"/>
<name>A0A2I2F4Z8_ASPCN</name>
<protein>
    <recommendedName>
        <fullName evidence="4">Invertebrate defensins family profile domain-containing protein</fullName>
    </recommendedName>
</protein>
<proteinExistence type="predicted"/>